<gene>
    <name evidence="2" type="ORF">A3843_12330</name>
</gene>
<dbReference type="CDD" id="cd03024">
    <property type="entry name" value="DsbA_FrnE"/>
    <property type="match status" value="1"/>
</dbReference>
<name>A0A1U7JFF7_9HYPH</name>
<dbReference type="Gene3D" id="3.40.30.10">
    <property type="entry name" value="Glutaredoxin"/>
    <property type="match status" value="1"/>
</dbReference>
<organism evidence="2 3">
    <name type="scientific">Pseudovibrio exalbescens</name>
    <dbReference type="NCBI Taxonomy" id="197461"/>
    <lineage>
        <taxon>Bacteria</taxon>
        <taxon>Pseudomonadati</taxon>
        <taxon>Pseudomonadota</taxon>
        <taxon>Alphaproteobacteria</taxon>
        <taxon>Hyphomicrobiales</taxon>
        <taxon>Stappiaceae</taxon>
        <taxon>Pseudovibrio</taxon>
    </lineage>
</organism>
<dbReference type="GO" id="GO:0016491">
    <property type="term" value="F:oxidoreductase activity"/>
    <property type="evidence" value="ECO:0007669"/>
    <property type="project" value="InterPro"/>
</dbReference>
<evidence type="ECO:0000313" key="3">
    <source>
        <dbReference type="Proteomes" id="UP000185783"/>
    </source>
</evidence>
<dbReference type="SUPFAM" id="SSF52833">
    <property type="entry name" value="Thioredoxin-like"/>
    <property type="match status" value="1"/>
</dbReference>
<dbReference type="STRING" id="197461.A3843_12330"/>
<keyword evidence="3" id="KW-1185">Reference proteome</keyword>
<dbReference type="RefSeq" id="WP_028481022.1">
    <property type="nucleotide sequence ID" value="NZ_LVVZ01000019.1"/>
</dbReference>
<comment type="caution">
    <text evidence="2">The sequence shown here is derived from an EMBL/GenBank/DDBJ whole genome shotgun (WGS) entry which is preliminary data.</text>
</comment>
<dbReference type="PANTHER" id="PTHR13887:SF41">
    <property type="entry name" value="THIOREDOXIN SUPERFAMILY PROTEIN"/>
    <property type="match status" value="1"/>
</dbReference>
<proteinExistence type="predicted"/>
<dbReference type="InterPro" id="IPR001853">
    <property type="entry name" value="DSBA-like_thioredoxin_dom"/>
</dbReference>
<dbReference type="AlphaFoldDB" id="A0A1U7JFF7"/>
<dbReference type="EMBL" id="LVVZ01000019">
    <property type="protein sequence ID" value="OKL43435.1"/>
    <property type="molecule type" value="Genomic_DNA"/>
</dbReference>
<dbReference type="Pfam" id="PF01323">
    <property type="entry name" value="DSBA"/>
    <property type="match status" value="1"/>
</dbReference>
<dbReference type="InterPro" id="IPR036249">
    <property type="entry name" value="Thioredoxin-like_sf"/>
</dbReference>
<reference evidence="2 3" key="1">
    <citation type="submission" date="2016-03" db="EMBL/GenBank/DDBJ databases">
        <title>Genome sequence of Nesiotobacter sp. nov., a moderately halophilic alphaproteobacterium isolated from the Yellow Sea, China.</title>
        <authorList>
            <person name="Zhang G."/>
            <person name="Zhang R."/>
        </authorList>
    </citation>
    <scope>NUCLEOTIDE SEQUENCE [LARGE SCALE GENOMIC DNA]</scope>
    <source>
        <strain evidence="2 3">WB1-6</strain>
    </source>
</reference>
<accession>A0A1U7JFF7</accession>
<sequence length="218" mass="23876">MYGVPPLKVSIISDVMCPWCYIGKKRFEAAKALLPELPVETSWLPFQLDPTLPLAGKDRQTYLNEKFGNAERASQIYETIRQAGEQDGLAFAFDKIQKSPNTLNAHRLILWADELGQQDAMVEALFAAYFQTGADLTNVDALADVAETAGMDRQAVLVRLHSDEGMEEVRTAVGQAAEMGVTGVPFFIIDDRFALSGAEQPETIAAALKHADATRTLS</sequence>
<evidence type="ECO:0000259" key="1">
    <source>
        <dbReference type="Pfam" id="PF01323"/>
    </source>
</evidence>
<dbReference type="Proteomes" id="UP000185783">
    <property type="component" value="Unassembled WGS sequence"/>
</dbReference>
<feature type="domain" description="DSBA-like thioredoxin" evidence="1">
    <location>
        <begin position="9"/>
        <end position="209"/>
    </location>
</feature>
<protein>
    <submittedName>
        <fullName evidence="2">Disulfide bond formation protein DsbA</fullName>
    </submittedName>
</protein>
<dbReference type="PANTHER" id="PTHR13887">
    <property type="entry name" value="GLUTATHIONE S-TRANSFERASE KAPPA"/>
    <property type="match status" value="1"/>
</dbReference>
<evidence type="ECO:0000313" key="2">
    <source>
        <dbReference type="EMBL" id="OKL43435.1"/>
    </source>
</evidence>